<evidence type="ECO:0000313" key="11">
    <source>
        <dbReference type="Proteomes" id="UP000176037"/>
    </source>
</evidence>
<dbReference type="InterPro" id="IPR003593">
    <property type="entry name" value="AAA+_ATPase"/>
</dbReference>
<dbReference type="PANTHER" id="PTHR43297">
    <property type="entry name" value="OLIGOPEPTIDE TRANSPORT ATP-BINDING PROTEIN APPD"/>
    <property type="match status" value="1"/>
</dbReference>
<evidence type="ECO:0000256" key="3">
    <source>
        <dbReference type="ARBA" id="ARBA00022448"/>
    </source>
</evidence>
<evidence type="ECO:0000256" key="7">
    <source>
        <dbReference type="ARBA" id="ARBA00022840"/>
    </source>
</evidence>
<accession>A0A1E8FEE8</accession>
<comment type="similarity">
    <text evidence="2">Belongs to the ABC transporter superfamily.</text>
</comment>
<dbReference type="NCBIfam" id="TIGR01727">
    <property type="entry name" value="oligo_HPY"/>
    <property type="match status" value="1"/>
</dbReference>
<dbReference type="SUPFAM" id="SSF52540">
    <property type="entry name" value="P-loop containing nucleoside triphosphate hydrolases"/>
    <property type="match status" value="1"/>
</dbReference>
<keyword evidence="11" id="KW-1185">Reference proteome</keyword>
<dbReference type="OrthoDB" id="9784450at2"/>
<dbReference type="InterPro" id="IPR013563">
    <property type="entry name" value="Oligopep_ABC_C"/>
</dbReference>
<gene>
    <name evidence="10" type="ORF">BFC17_18085</name>
</gene>
<keyword evidence="5" id="KW-0997">Cell inner membrane</keyword>
<dbReference type="Proteomes" id="UP000176037">
    <property type="component" value="Unassembled WGS sequence"/>
</dbReference>
<evidence type="ECO:0000256" key="8">
    <source>
        <dbReference type="ARBA" id="ARBA00023136"/>
    </source>
</evidence>
<dbReference type="RefSeq" id="WP_070176418.1">
    <property type="nucleotide sequence ID" value="NZ_BMJR01000009.1"/>
</dbReference>
<evidence type="ECO:0000256" key="2">
    <source>
        <dbReference type="ARBA" id="ARBA00005417"/>
    </source>
</evidence>
<dbReference type="GO" id="GO:0005524">
    <property type="term" value="F:ATP binding"/>
    <property type="evidence" value="ECO:0007669"/>
    <property type="project" value="UniProtKB-KW"/>
</dbReference>
<keyword evidence="8" id="KW-0472">Membrane</keyword>
<dbReference type="Gene3D" id="3.40.50.300">
    <property type="entry name" value="P-loop containing nucleotide triphosphate hydrolases"/>
    <property type="match status" value="1"/>
</dbReference>
<organism evidence="10 11">
    <name type="scientific">Alteromonas lipolytica</name>
    <dbReference type="NCBI Taxonomy" id="1856405"/>
    <lineage>
        <taxon>Bacteria</taxon>
        <taxon>Pseudomonadati</taxon>
        <taxon>Pseudomonadota</taxon>
        <taxon>Gammaproteobacteria</taxon>
        <taxon>Alteromonadales</taxon>
        <taxon>Alteromonadaceae</taxon>
        <taxon>Alteromonas/Salinimonas group</taxon>
        <taxon>Alteromonas</taxon>
    </lineage>
</organism>
<evidence type="ECO:0000256" key="6">
    <source>
        <dbReference type="ARBA" id="ARBA00022741"/>
    </source>
</evidence>
<reference evidence="10 11" key="1">
    <citation type="submission" date="2016-09" db="EMBL/GenBank/DDBJ databases">
        <title>Alteromonas lipolytica, a new species isolated from sea water.</title>
        <authorList>
            <person name="Wu Y.-H."/>
            <person name="Cheng H."/>
            <person name="Xu X.-W."/>
        </authorList>
    </citation>
    <scope>NUCLEOTIDE SEQUENCE [LARGE SCALE GENOMIC DNA]</scope>
    <source>
        <strain evidence="10 11">JW12</strain>
    </source>
</reference>
<comment type="subcellular location">
    <subcellularLocation>
        <location evidence="1">Cell inner membrane</location>
        <topology evidence="1">Peripheral membrane protein</topology>
    </subcellularLocation>
</comment>
<keyword evidence="7 10" id="KW-0067">ATP-binding</keyword>
<dbReference type="Pfam" id="PF08352">
    <property type="entry name" value="oligo_HPY"/>
    <property type="match status" value="1"/>
</dbReference>
<dbReference type="EMBL" id="MJIC01000013">
    <property type="protein sequence ID" value="OFI34302.1"/>
    <property type="molecule type" value="Genomic_DNA"/>
</dbReference>
<dbReference type="PANTHER" id="PTHR43297:SF4">
    <property type="entry name" value="PUTRESCINE EXPORT SYSTEM ATP-BINDING PROTEIN SAPD"/>
    <property type="match status" value="1"/>
</dbReference>
<dbReference type="PROSITE" id="PS50893">
    <property type="entry name" value="ABC_TRANSPORTER_2"/>
    <property type="match status" value="1"/>
</dbReference>
<evidence type="ECO:0000259" key="9">
    <source>
        <dbReference type="PROSITE" id="PS50893"/>
    </source>
</evidence>
<evidence type="ECO:0000313" key="10">
    <source>
        <dbReference type="EMBL" id="OFI34302.1"/>
    </source>
</evidence>
<proteinExistence type="inferred from homology"/>
<keyword evidence="6" id="KW-0547">Nucleotide-binding</keyword>
<comment type="caution">
    <text evidence="10">The sequence shown here is derived from an EMBL/GenBank/DDBJ whole genome shotgun (WGS) entry which is preliminary data.</text>
</comment>
<feature type="domain" description="ABC transporter" evidence="9">
    <location>
        <begin position="4"/>
        <end position="260"/>
    </location>
</feature>
<dbReference type="InterPro" id="IPR003439">
    <property type="entry name" value="ABC_transporter-like_ATP-bd"/>
</dbReference>
<dbReference type="InterPro" id="IPR050388">
    <property type="entry name" value="ABC_Ni/Peptide_Import"/>
</dbReference>
<dbReference type="STRING" id="1856405.BFC17_18085"/>
<dbReference type="GO" id="GO:0016887">
    <property type="term" value="F:ATP hydrolysis activity"/>
    <property type="evidence" value="ECO:0007669"/>
    <property type="project" value="InterPro"/>
</dbReference>
<keyword evidence="3" id="KW-0813">Transport</keyword>
<dbReference type="GO" id="GO:0015833">
    <property type="term" value="P:peptide transport"/>
    <property type="evidence" value="ECO:0007669"/>
    <property type="project" value="InterPro"/>
</dbReference>
<sequence length="331" mass="36896">MPLLDIKNLTLEIDTGTQVIKALDKINLTVNSGEIRALVGESGSGKSLIVQAISGATPPNWTITADRMSWNGNNLLSMSEQQRRQILRKDIGVVFQHAIASLDPSVTLGEQLEESLPEQLIEGSWFWQRAQSRRKEVIRTVHKVGIKDHEQYLQAYPHQIPTDIGQKLMLAMALISQPKMLIADDPTRGMETTTKVQVLKLLSRLNQTRSLGILFVSHDLLAIASMSHSMTVLYCGQTVESGKMKQIRKRPLHPYTKALLDSAPSFSKDLPPKSLLPTLPGTIPTLQHLPIGCRLGPRCPRAQRACVNVPSVRKIHDHAYSCHFPLHREKV</sequence>
<evidence type="ECO:0000256" key="4">
    <source>
        <dbReference type="ARBA" id="ARBA00022475"/>
    </source>
</evidence>
<evidence type="ECO:0000256" key="1">
    <source>
        <dbReference type="ARBA" id="ARBA00004417"/>
    </source>
</evidence>
<dbReference type="InterPro" id="IPR027417">
    <property type="entry name" value="P-loop_NTPase"/>
</dbReference>
<dbReference type="SMART" id="SM00382">
    <property type="entry name" value="AAA"/>
    <property type="match status" value="1"/>
</dbReference>
<keyword evidence="4" id="KW-1003">Cell membrane</keyword>
<name>A0A1E8FEE8_9ALTE</name>
<dbReference type="Pfam" id="PF00005">
    <property type="entry name" value="ABC_tran"/>
    <property type="match status" value="1"/>
</dbReference>
<protein>
    <submittedName>
        <fullName evidence="10">Peptide ABC transporter ATP-binding protein</fullName>
    </submittedName>
</protein>
<dbReference type="AlphaFoldDB" id="A0A1E8FEE8"/>
<evidence type="ECO:0000256" key="5">
    <source>
        <dbReference type="ARBA" id="ARBA00022519"/>
    </source>
</evidence>
<dbReference type="GO" id="GO:0005886">
    <property type="term" value="C:plasma membrane"/>
    <property type="evidence" value="ECO:0007669"/>
    <property type="project" value="UniProtKB-SubCell"/>
</dbReference>